<reference evidence="2 3" key="1">
    <citation type="submission" date="2017-12" db="EMBL/GenBank/DDBJ databases">
        <title>Phylogenetic diversity of female urinary microbiome.</title>
        <authorList>
            <person name="Thomas-White K."/>
            <person name="Wolfe A.J."/>
        </authorList>
    </citation>
    <scope>NUCLEOTIDE SEQUENCE [LARGE SCALE GENOMIC DNA]</scope>
    <source>
        <strain evidence="2 3">UMB0777</strain>
    </source>
</reference>
<feature type="region of interest" description="Disordered" evidence="1">
    <location>
        <begin position="1"/>
        <end position="29"/>
    </location>
</feature>
<dbReference type="EMBL" id="PKJC01000022">
    <property type="protein sequence ID" value="PKZ63647.1"/>
    <property type="molecule type" value="Genomic_DNA"/>
</dbReference>
<evidence type="ECO:0000313" key="2">
    <source>
        <dbReference type="EMBL" id="PKZ63647.1"/>
    </source>
</evidence>
<evidence type="ECO:0000256" key="1">
    <source>
        <dbReference type="SAM" id="MobiDB-lite"/>
    </source>
</evidence>
<gene>
    <name evidence="2" type="ORF">CYJ73_20680</name>
</gene>
<accession>A0A2I1R3D7</accession>
<sequence length="66" mass="7878">MRTRRTRAGTARMGHTRRGPARRRDDTRRTLRRLVHDRLRTRVTTADAPRRQARVECVGARKRWDA</sequence>
<dbReference type="AlphaFoldDB" id="A0A2I1R3D7"/>
<proteinExistence type="predicted"/>
<name>A0A2I1R3D7_9ACTN</name>
<comment type="caution">
    <text evidence="2">The sequence shown here is derived from an EMBL/GenBank/DDBJ whole genome shotgun (WGS) entry which is preliminary data.</text>
</comment>
<protein>
    <submittedName>
        <fullName evidence="2">Uncharacterized protein</fullName>
    </submittedName>
</protein>
<organism evidence="2 3">
    <name type="scientific">Gordonia terrae</name>
    <dbReference type="NCBI Taxonomy" id="2055"/>
    <lineage>
        <taxon>Bacteria</taxon>
        <taxon>Bacillati</taxon>
        <taxon>Actinomycetota</taxon>
        <taxon>Actinomycetes</taxon>
        <taxon>Mycobacteriales</taxon>
        <taxon>Gordoniaceae</taxon>
        <taxon>Gordonia</taxon>
    </lineage>
</organism>
<dbReference type="Proteomes" id="UP000234662">
    <property type="component" value="Unassembled WGS sequence"/>
</dbReference>
<evidence type="ECO:0000313" key="3">
    <source>
        <dbReference type="Proteomes" id="UP000234662"/>
    </source>
</evidence>